<comment type="caution">
    <text evidence="16">The sequence shown here is derived from an EMBL/GenBank/DDBJ whole genome shotgun (WGS) entry which is preliminary data.</text>
</comment>
<dbReference type="PANTHER" id="PTHR11712">
    <property type="entry name" value="POLYKETIDE SYNTHASE-RELATED"/>
    <property type="match status" value="1"/>
</dbReference>
<dbReference type="GO" id="GO:0006633">
    <property type="term" value="P:fatty acid biosynthetic process"/>
    <property type="evidence" value="ECO:0007669"/>
    <property type="project" value="TreeGrafter"/>
</dbReference>
<dbReference type="InterPro" id="IPR020841">
    <property type="entry name" value="PKS_Beta-ketoAc_synthase_dom"/>
</dbReference>
<evidence type="ECO:0000256" key="12">
    <source>
        <dbReference type="ARBA" id="ARBA00048506"/>
    </source>
</evidence>
<dbReference type="CDD" id="cd00834">
    <property type="entry name" value="KAS_I_II"/>
    <property type="match status" value="1"/>
</dbReference>
<reference evidence="17 18" key="1">
    <citation type="submission" date="2019-07" db="EMBL/GenBank/DDBJ databases">
        <title>Novel species of Flavobacterium.</title>
        <authorList>
            <person name="Liu Q."/>
            <person name="Xin Y.-H."/>
        </authorList>
    </citation>
    <scope>NUCLEOTIDE SEQUENCE [LARGE SCALE GENOMIC DNA]</scope>
    <source>
        <strain evidence="15 17">GSP39</strain>
        <strain evidence="16 18">GSR22</strain>
    </source>
</reference>
<evidence type="ECO:0000256" key="2">
    <source>
        <dbReference type="ARBA" id="ARBA00008467"/>
    </source>
</evidence>
<evidence type="ECO:0000256" key="5">
    <source>
        <dbReference type="ARBA" id="ARBA00022490"/>
    </source>
</evidence>
<dbReference type="OrthoDB" id="9808669at2"/>
<dbReference type="InterPro" id="IPR000794">
    <property type="entry name" value="Beta-ketoacyl_synthase"/>
</dbReference>
<dbReference type="EC" id="2.3.1.41" evidence="4"/>
<sequence length="439" mass="46937">MEKRVVITGLGVVAPNGVGLDTFTYAIKNGISGIKHDSELERLQFSCQIAGKPEISTELALQYFSELELRNFNSTGILYGVIAGIDAWKDAGLSLEINEEPDWDSGTIFGTGTSGIDKFRESIYKIDDFQTRRLGSTAVAQTMNSGVSAYLGGKLGLGNQVTTNSSACTTGTESILMAYERIKSGQAKRILAGSTSDSGPYIWGGFDAMKVCTFKHNKNPEQGSRPMSASASGFVPGSGAGALVLEDLESALARGAKIYAEVLGGNVNSGGQRGLGTMTAPNPTAVQKCIKNAIENAGISANDIDAINGHLTATSKDSLEIKNWSEALDRKGKEFPYINSLKSMVGHCLSGAGSIESVASVLQLHEGFVFPNINCEDLNPEITALIDESRIPRQLIEKELNIIAKASFGFGDVNGCVILKKIYRYRRLGRNLLFLPDGR</sequence>
<dbReference type="InterPro" id="IPR014031">
    <property type="entry name" value="Ketoacyl_synth_C"/>
</dbReference>
<keyword evidence="5" id="KW-0963">Cytoplasm</keyword>
<evidence type="ECO:0000256" key="13">
    <source>
        <dbReference type="RuleBase" id="RU003694"/>
    </source>
</evidence>
<organism evidence="16 18">
    <name type="scientific">Flavobacterium gawalongense</name>
    <dbReference type="NCBI Taxonomy" id="2594432"/>
    <lineage>
        <taxon>Bacteria</taxon>
        <taxon>Pseudomonadati</taxon>
        <taxon>Bacteroidota</taxon>
        <taxon>Flavobacteriia</taxon>
        <taxon>Flavobacteriales</taxon>
        <taxon>Flavobacteriaceae</taxon>
        <taxon>Flavobacterium</taxon>
    </lineage>
</organism>
<evidence type="ECO:0000256" key="9">
    <source>
        <dbReference type="ARBA" id="ARBA00041620"/>
    </source>
</evidence>
<evidence type="ECO:0000256" key="6">
    <source>
        <dbReference type="ARBA" id="ARBA00022679"/>
    </source>
</evidence>
<evidence type="ECO:0000313" key="15">
    <source>
        <dbReference type="EMBL" id="TRX03818.1"/>
    </source>
</evidence>
<feature type="domain" description="Ketosynthase family 3 (KS3)" evidence="14">
    <location>
        <begin position="2"/>
        <end position="421"/>
    </location>
</feature>
<accession>A0A553BEM3</accession>
<gene>
    <name evidence="16" type="ORF">FNW11_13940</name>
    <name evidence="15" type="ORF">FNW12_15050</name>
</gene>
<dbReference type="Proteomes" id="UP000318528">
    <property type="component" value="Unassembled WGS sequence"/>
</dbReference>
<comment type="subcellular location">
    <subcellularLocation>
        <location evidence="1">Cytoplasm</location>
    </subcellularLocation>
</comment>
<dbReference type="Pfam" id="PF02801">
    <property type="entry name" value="Ketoacyl-synt_C"/>
    <property type="match status" value="1"/>
</dbReference>
<evidence type="ECO:0000313" key="16">
    <source>
        <dbReference type="EMBL" id="TRX06701.1"/>
    </source>
</evidence>
<comment type="catalytic activity">
    <reaction evidence="12">
        <text>a fatty acyl-[ACP] + malonyl-[ACP] + H(+) = a 3-oxoacyl-[ACP] + holo-[ACP] + CO2</text>
        <dbReference type="Rhea" id="RHEA:22836"/>
        <dbReference type="Rhea" id="RHEA-COMP:9623"/>
        <dbReference type="Rhea" id="RHEA-COMP:9685"/>
        <dbReference type="Rhea" id="RHEA-COMP:9916"/>
        <dbReference type="Rhea" id="RHEA-COMP:14125"/>
        <dbReference type="ChEBI" id="CHEBI:15378"/>
        <dbReference type="ChEBI" id="CHEBI:16526"/>
        <dbReference type="ChEBI" id="CHEBI:64479"/>
        <dbReference type="ChEBI" id="CHEBI:78449"/>
        <dbReference type="ChEBI" id="CHEBI:78776"/>
        <dbReference type="ChEBI" id="CHEBI:138651"/>
        <dbReference type="EC" id="2.3.1.41"/>
    </reaction>
    <physiologicalReaction direction="left-to-right" evidence="12">
        <dbReference type="Rhea" id="RHEA:22837"/>
    </physiologicalReaction>
</comment>
<dbReference type="Pfam" id="PF00109">
    <property type="entry name" value="ketoacyl-synt"/>
    <property type="match status" value="1"/>
</dbReference>
<protein>
    <recommendedName>
        <fullName evidence="8">3-oxoacyl-[acyl-carrier-protein] synthase 1</fullName>
        <ecNumber evidence="4">2.3.1.41</ecNumber>
    </recommendedName>
    <alternativeName>
        <fullName evidence="9">3-oxoacyl-[acyl-carrier-protein] synthase I</fullName>
    </alternativeName>
    <alternativeName>
        <fullName evidence="10">Beta-ketoacyl-ACP synthase I</fullName>
    </alternativeName>
</protein>
<evidence type="ECO:0000256" key="8">
    <source>
        <dbReference type="ARBA" id="ARBA00039450"/>
    </source>
</evidence>
<evidence type="ECO:0000256" key="11">
    <source>
        <dbReference type="ARBA" id="ARBA00048121"/>
    </source>
</evidence>
<evidence type="ECO:0000313" key="17">
    <source>
        <dbReference type="Proteomes" id="UP000318528"/>
    </source>
</evidence>
<keyword evidence="17" id="KW-1185">Reference proteome</keyword>
<evidence type="ECO:0000259" key="14">
    <source>
        <dbReference type="PROSITE" id="PS52004"/>
    </source>
</evidence>
<dbReference type="PANTHER" id="PTHR11712:SF306">
    <property type="entry name" value="3-OXOACYL-[ACYL-CARRIER-PROTEIN] SYNTHASE 1"/>
    <property type="match status" value="1"/>
</dbReference>
<dbReference type="Proteomes" id="UP000318669">
    <property type="component" value="Unassembled WGS sequence"/>
</dbReference>
<evidence type="ECO:0000256" key="3">
    <source>
        <dbReference type="ARBA" id="ARBA00011738"/>
    </source>
</evidence>
<dbReference type="GO" id="GO:0005829">
    <property type="term" value="C:cytosol"/>
    <property type="evidence" value="ECO:0007669"/>
    <property type="project" value="TreeGrafter"/>
</dbReference>
<keyword evidence="7" id="KW-0012">Acyltransferase</keyword>
<dbReference type="Gene3D" id="3.40.47.10">
    <property type="match status" value="1"/>
</dbReference>
<evidence type="ECO:0000256" key="7">
    <source>
        <dbReference type="ARBA" id="ARBA00023315"/>
    </source>
</evidence>
<dbReference type="AlphaFoldDB" id="A0A553BEM3"/>
<dbReference type="PROSITE" id="PS52004">
    <property type="entry name" value="KS3_2"/>
    <property type="match status" value="1"/>
</dbReference>
<dbReference type="SMART" id="SM00825">
    <property type="entry name" value="PKS_KS"/>
    <property type="match status" value="1"/>
</dbReference>
<keyword evidence="6 13" id="KW-0808">Transferase</keyword>
<dbReference type="EMBL" id="VJZL01000031">
    <property type="protein sequence ID" value="TRX06701.1"/>
    <property type="molecule type" value="Genomic_DNA"/>
</dbReference>
<evidence type="ECO:0000256" key="1">
    <source>
        <dbReference type="ARBA" id="ARBA00004496"/>
    </source>
</evidence>
<dbReference type="EMBL" id="VJZN01000032">
    <property type="protein sequence ID" value="TRX03818.1"/>
    <property type="molecule type" value="Genomic_DNA"/>
</dbReference>
<dbReference type="SUPFAM" id="SSF53901">
    <property type="entry name" value="Thiolase-like"/>
    <property type="match status" value="2"/>
</dbReference>
<evidence type="ECO:0000256" key="10">
    <source>
        <dbReference type="ARBA" id="ARBA00042143"/>
    </source>
</evidence>
<dbReference type="InterPro" id="IPR014030">
    <property type="entry name" value="Ketoacyl_synth_N"/>
</dbReference>
<name>A0A553BEM3_9FLAO</name>
<proteinExistence type="inferred from homology"/>
<comment type="similarity">
    <text evidence="2 13">Belongs to the thiolase-like superfamily. Beta-ketoacyl-ACP synthases family.</text>
</comment>
<evidence type="ECO:0000256" key="4">
    <source>
        <dbReference type="ARBA" id="ARBA00013191"/>
    </source>
</evidence>
<dbReference type="GO" id="GO:0004315">
    <property type="term" value="F:3-oxoacyl-[acyl-carrier-protein] synthase activity"/>
    <property type="evidence" value="ECO:0007669"/>
    <property type="project" value="UniProtKB-EC"/>
</dbReference>
<comment type="catalytic activity">
    <reaction evidence="11">
        <text>(3Z)-decenoyl-[ACP] + malonyl-[ACP] + H(+) = 3-oxo-(5Z)-dodecenoyl-[ACP] + holo-[ACP] + CO2</text>
        <dbReference type="Rhea" id="RHEA:54940"/>
        <dbReference type="Rhea" id="RHEA-COMP:9623"/>
        <dbReference type="Rhea" id="RHEA-COMP:9685"/>
        <dbReference type="Rhea" id="RHEA-COMP:9927"/>
        <dbReference type="Rhea" id="RHEA-COMP:14042"/>
        <dbReference type="ChEBI" id="CHEBI:15378"/>
        <dbReference type="ChEBI" id="CHEBI:16526"/>
        <dbReference type="ChEBI" id="CHEBI:64479"/>
        <dbReference type="ChEBI" id="CHEBI:78449"/>
        <dbReference type="ChEBI" id="CHEBI:78798"/>
        <dbReference type="ChEBI" id="CHEBI:138410"/>
    </reaction>
    <physiologicalReaction direction="left-to-right" evidence="11">
        <dbReference type="Rhea" id="RHEA:54941"/>
    </physiologicalReaction>
</comment>
<comment type="subunit">
    <text evidence="3">Homodimer.</text>
</comment>
<dbReference type="InterPro" id="IPR016039">
    <property type="entry name" value="Thiolase-like"/>
</dbReference>
<evidence type="ECO:0000313" key="18">
    <source>
        <dbReference type="Proteomes" id="UP000318669"/>
    </source>
</evidence>
<dbReference type="RefSeq" id="WP_143388501.1">
    <property type="nucleotide sequence ID" value="NZ_VJZL01000031.1"/>
</dbReference>